<dbReference type="Pfam" id="PF03372">
    <property type="entry name" value="Exo_endo_phos"/>
    <property type="match status" value="1"/>
</dbReference>
<organism evidence="4 5">
    <name type="scientific">Bythopirellula polymerisocia</name>
    <dbReference type="NCBI Taxonomy" id="2528003"/>
    <lineage>
        <taxon>Bacteria</taxon>
        <taxon>Pseudomonadati</taxon>
        <taxon>Planctomycetota</taxon>
        <taxon>Planctomycetia</taxon>
        <taxon>Pirellulales</taxon>
        <taxon>Lacipirellulaceae</taxon>
        <taxon>Bythopirellula</taxon>
    </lineage>
</organism>
<dbReference type="EMBL" id="SJPS01000002">
    <property type="protein sequence ID" value="TWU28257.1"/>
    <property type="molecule type" value="Genomic_DNA"/>
</dbReference>
<protein>
    <recommendedName>
        <fullName evidence="3">Endonuclease/exonuclease/phosphatase domain-containing protein</fullName>
    </recommendedName>
</protein>
<feature type="signal peptide" evidence="2">
    <location>
        <begin position="1"/>
        <end position="42"/>
    </location>
</feature>
<dbReference type="Gene3D" id="3.60.10.10">
    <property type="entry name" value="Endonuclease/exonuclease/phosphatase"/>
    <property type="match status" value="1"/>
</dbReference>
<feature type="domain" description="Endonuclease/exonuclease/phosphatase" evidence="3">
    <location>
        <begin position="52"/>
        <end position="424"/>
    </location>
</feature>
<evidence type="ECO:0000313" key="4">
    <source>
        <dbReference type="EMBL" id="TWU28257.1"/>
    </source>
</evidence>
<dbReference type="Proteomes" id="UP000318437">
    <property type="component" value="Unassembled WGS sequence"/>
</dbReference>
<evidence type="ECO:0000313" key="5">
    <source>
        <dbReference type="Proteomes" id="UP000318437"/>
    </source>
</evidence>
<evidence type="ECO:0000259" key="3">
    <source>
        <dbReference type="Pfam" id="PF03372"/>
    </source>
</evidence>
<gene>
    <name evidence="4" type="ORF">Pla144_15440</name>
</gene>
<comment type="caution">
    <text evidence="4">The sequence shown here is derived from an EMBL/GenBank/DDBJ whole genome shotgun (WGS) entry which is preliminary data.</text>
</comment>
<dbReference type="AlphaFoldDB" id="A0A5C6CXJ3"/>
<dbReference type="SUPFAM" id="SSF56219">
    <property type="entry name" value="DNase I-like"/>
    <property type="match status" value="1"/>
</dbReference>
<dbReference type="InterPro" id="IPR036691">
    <property type="entry name" value="Endo/exonu/phosph_ase_sf"/>
</dbReference>
<dbReference type="GO" id="GO:0003824">
    <property type="term" value="F:catalytic activity"/>
    <property type="evidence" value="ECO:0007669"/>
    <property type="project" value="InterPro"/>
</dbReference>
<proteinExistence type="predicted"/>
<reference evidence="4 5" key="1">
    <citation type="submission" date="2019-02" db="EMBL/GenBank/DDBJ databases">
        <title>Deep-cultivation of Planctomycetes and their phenomic and genomic characterization uncovers novel biology.</title>
        <authorList>
            <person name="Wiegand S."/>
            <person name="Jogler M."/>
            <person name="Boedeker C."/>
            <person name="Pinto D."/>
            <person name="Vollmers J."/>
            <person name="Rivas-Marin E."/>
            <person name="Kohn T."/>
            <person name="Peeters S.H."/>
            <person name="Heuer A."/>
            <person name="Rast P."/>
            <person name="Oberbeckmann S."/>
            <person name="Bunk B."/>
            <person name="Jeske O."/>
            <person name="Meyerdierks A."/>
            <person name="Storesund J.E."/>
            <person name="Kallscheuer N."/>
            <person name="Luecker S."/>
            <person name="Lage O.M."/>
            <person name="Pohl T."/>
            <person name="Merkel B.J."/>
            <person name="Hornburger P."/>
            <person name="Mueller R.-W."/>
            <person name="Bruemmer F."/>
            <person name="Labrenz M."/>
            <person name="Spormann A.M."/>
            <person name="Op Den Camp H."/>
            <person name="Overmann J."/>
            <person name="Amann R."/>
            <person name="Jetten M.S.M."/>
            <person name="Mascher T."/>
            <person name="Medema M.H."/>
            <person name="Devos D.P."/>
            <person name="Kaster A.-K."/>
            <person name="Ovreas L."/>
            <person name="Rohde M."/>
            <person name="Galperin M.Y."/>
            <person name="Jogler C."/>
        </authorList>
    </citation>
    <scope>NUCLEOTIDE SEQUENCE [LARGE SCALE GENOMIC DNA]</scope>
    <source>
        <strain evidence="4 5">Pla144</strain>
    </source>
</reference>
<name>A0A5C6CXJ3_9BACT</name>
<dbReference type="InterPro" id="IPR005135">
    <property type="entry name" value="Endo/exonuclease/phosphatase"/>
</dbReference>
<evidence type="ECO:0000256" key="2">
    <source>
        <dbReference type="SAM" id="SignalP"/>
    </source>
</evidence>
<feature type="region of interest" description="Disordered" evidence="1">
    <location>
        <begin position="338"/>
        <end position="379"/>
    </location>
</feature>
<keyword evidence="5" id="KW-1185">Reference proteome</keyword>
<keyword evidence="2" id="KW-0732">Signal</keyword>
<evidence type="ECO:0000256" key="1">
    <source>
        <dbReference type="SAM" id="MobiDB-lite"/>
    </source>
</evidence>
<feature type="chain" id="PRO_5022892544" description="Endonuclease/exonuclease/phosphatase domain-containing protein" evidence="2">
    <location>
        <begin position="43"/>
        <end position="434"/>
    </location>
</feature>
<accession>A0A5C6CXJ3</accession>
<sequence precursor="true">MKTWKKQRRNHFSGTTTSSHFLSLAIPSLFLCLFFASCRAQQASADTQVRFATFNVSLFARSEVEVAERLTSGDDLQARCEAEIIQRIRPDLLLLNEVDFDPDGQLVQIFQEKYLSVPQNVSESEAGPAKPIEFPYRYLSPVNTGMPSGLDLDRNGKTVDQPGSREYGGDCWGFGQYPGQYGMVLLSKYPIDTEHVRTFQKFLWKDMPDAQVPDDPETDVPGDWYSEEALNQFRLSSKSHWDVPIQINGHTIHALVSHPTPPIFDGAEDRNGRRNHDEIRLWADYVSGEEGAYIYDDAGIRGGLTSGESFVIMGDLNGDPLDGEGSAGISELLGSPALAEYTPPESDGGAQQASLQGGVNAKHRGNSRNDTLDAADENGPGNLRLDYVLPSKDLKVVASGVFWPDNTDKLFSLVGVYPFPSSDHRLVWVDVDLK</sequence>
<dbReference type="RefSeq" id="WP_197530458.1">
    <property type="nucleotide sequence ID" value="NZ_SJPS01000002.1"/>
</dbReference>